<dbReference type="AlphaFoldDB" id="A0A9X3S8X1"/>
<comment type="caution">
    <text evidence="2">The sequence shown here is derived from an EMBL/GenBank/DDBJ whole genome shotgun (WGS) entry which is preliminary data.</text>
</comment>
<name>A0A9X3S8X1_9ACTN</name>
<accession>A0A9X3S8X1</accession>
<feature type="region of interest" description="Disordered" evidence="1">
    <location>
        <begin position="43"/>
        <end position="71"/>
    </location>
</feature>
<gene>
    <name evidence="2" type="ORF">OJ997_11275</name>
</gene>
<protein>
    <submittedName>
        <fullName evidence="2">Uncharacterized protein</fullName>
    </submittedName>
</protein>
<dbReference type="RefSeq" id="WP_270025185.1">
    <property type="nucleotide sequence ID" value="NZ_JAPDDP010000016.1"/>
</dbReference>
<dbReference type="EMBL" id="JAPDDP010000016">
    <property type="protein sequence ID" value="MDA0180876.1"/>
    <property type="molecule type" value="Genomic_DNA"/>
</dbReference>
<reference evidence="2" key="1">
    <citation type="submission" date="2022-10" db="EMBL/GenBank/DDBJ databases">
        <title>The WGS of Solirubrobacter phytolaccae KCTC 29190.</title>
        <authorList>
            <person name="Jiang Z."/>
        </authorList>
    </citation>
    <scope>NUCLEOTIDE SEQUENCE</scope>
    <source>
        <strain evidence="2">KCTC 29190</strain>
    </source>
</reference>
<feature type="compositionally biased region" description="Basic and acidic residues" evidence="1">
    <location>
        <begin position="54"/>
        <end position="71"/>
    </location>
</feature>
<proteinExistence type="predicted"/>
<keyword evidence="3" id="KW-1185">Reference proteome</keyword>
<evidence type="ECO:0000313" key="2">
    <source>
        <dbReference type="EMBL" id="MDA0180876.1"/>
    </source>
</evidence>
<sequence length="95" mass="10316">MSLNINGSSLAPARFTPPTPPAAQELTARDMAAATRIGLQAVPVRNNDPVTNAAKREKRGDTETEKKAAEDTDRLDMLRSMALRRDIANVLADRT</sequence>
<evidence type="ECO:0000313" key="3">
    <source>
        <dbReference type="Proteomes" id="UP001147653"/>
    </source>
</evidence>
<feature type="region of interest" description="Disordered" evidence="1">
    <location>
        <begin position="1"/>
        <end position="22"/>
    </location>
</feature>
<dbReference type="Proteomes" id="UP001147653">
    <property type="component" value="Unassembled WGS sequence"/>
</dbReference>
<evidence type="ECO:0000256" key="1">
    <source>
        <dbReference type="SAM" id="MobiDB-lite"/>
    </source>
</evidence>
<organism evidence="2 3">
    <name type="scientific">Solirubrobacter phytolaccae</name>
    <dbReference type="NCBI Taxonomy" id="1404360"/>
    <lineage>
        <taxon>Bacteria</taxon>
        <taxon>Bacillati</taxon>
        <taxon>Actinomycetota</taxon>
        <taxon>Thermoleophilia</taxon>
        <taxon>Solirubrobacterales</taxon>
        <taxon>Solirubrobacteraceae</taxon>
        <taxon>Solirubrobacter</taxon>
    </lineage>
</organism>